<sequence length="231" mass="25064">MASRLLPLRPPVASHGLLRGTTSVNQPHLKLSSSLPPERRAVQLTTGDSGKCAANSGSKVARLLLSGAVALGVSLSGLGFVDAKVGVNKPELLPKEYTPLIDAAGFLSAGQENRLIQEITDLENDTGFKLRILVQNFPDTPGLAIRDFWKVDDRTIVFVADPTFGNILHFNVGASVDLEIPRTFWSRVAGKYGNMFYWKEKGEDRSIEDAVKAISYCLREPVGPNSCSEVL</sequence>
<feature type="domain" description="TPM" evidence="1">
    <location>
        <begin position="101"/>
        <end position="192"/>
    </location>
</feature>
<dbReference type="InterPro" id="IPR007621">
    <property type="entry name" value="TPM_dom"/>
</dbReference>
<evidence type="ECO:0000313" key="2">
    <source>
        <dbReference type="EMBL" id="JAT66922.1"/>
    </source>
</evidence>
<protein>
    <submittedName>
        <fullName evidence="2">Thylakoid lumenal 15. protein 2, chloroplastic</fullName>
    </submittedName>
</protein>
<evidence type="ECO:0000259" key="1">
    <source>
        <dbReference type="Pfam" id="PF04536"/>
    </source>
</evidence>
<dbReference type="PANTHER" id="PTHR35514">
    <property type="entry name" value="THYLAKOID LUMENAL 15.0 KDA PROTEIN 2, CHLOROPLASTIC"/>
    <property type="match status" value="1"/>
</dbReference>
<organism evidence="2">
    <name type="scientific">Anthurium amnicola</name>
    <dbReference type="NCBI Taxonomy" id="1678845"/>
    <lineage>
        <taxon>Eukaryota</taxon>
        <taxon>Viridiplantae</taxon>
        <taxon>Streptophyta</taxon>
        <taxon>Embryophyta</taxon>
        <taxon>Tracheophyta</taxon>
        <taxon>Spermatophyta</taxon>
        <taxon>Magnoliopsida</taxon>
        <taxon>Liliopsida</taxon>
        <taxon>Araceae</taxon>
        <taxon>Pothoideae</taxon>
        <taxon>Potheae</taxon>
        <taxon>Anthurium</taxon>
    </lineage>
</organism>
<reference evidence="2" key="1">
    <citation type="submission" date="2015-07" db="EMBL/GenBank/DDBJ databases">
        <title>Transcriptome Assembly of Anthurium amnicola.</title>
        <authorList>
            <person name="Suzuki J."/>
        </authorList>
    </citation>
    <scope>NUCLEOTIDE SEQUENCE</scope>
</reference>
<dbReference type="Pfam" id="PF04536">
    <property type="entry name" value="TPM_phosphatase"/>
    <property type="match status" value="1"/>
</dbReference>
<dbReference type="PANTHER" id="PTHR35514:SF1">
    <property type="entry name" value="THYLAKOID LUMENAL 15.0 KDA PROTEIN 2, CHLOROPLASTIC"/>
    <property type="match status" value="1"/>
</dbReference>
<accession>A0A1D1ZIX8</accession>
<dbReference type="AlphaFoldDB" id="A0A1D1ZIX8"/>
<gene>
    <name evidence="2" type="primary">At5g52970_0</name>
    <name evidence="2" type="ORF">g.39727</name>
</gene>
<proteinExistence type="predicted"/>
<dbReference type="EMBL" id="GDJX01001014">
    <property type="protein sequence ID" value="JAT66922.1"/>
    <property type="molecule type" value="Transcribed_RNA"/>
</dbReference>
<name>A0A1D1ZIX8_9ARAE</name>